<sequence>MEPLFDDRAHAGRLLAPRVQALGWPHPLVVALPRGGVAVATEVARRLQVPLELLLVRKIGAPWQPERAVAAVVDGLPPELVVDESGLAQAGVERAHVEAQVREAVNEIERRRAAYLGDRRTAEVAGRDVVLVDDGLATGTTARAALRALRQRGARRLALAVPVGAADSVAALQGEADEIVCLATPRSFFAVSPYYRRFEQLTDAQVIGLLRQAATDPGRA</sequence>
<dbReference type="Gene3D" id="3.30.1310.20">
    <property type="entry name" value="PRTase-like"/>
    <property type="match status" value="1"/>
</dbReference>
<keyword evidence="3" id="KW-1185">Reference proteome</keyword>
<dbReference type="GO" id="GO:0016757">
    <property type="term" value="F:glycosyltransferase activity"/>
    <property type="evidence" value="ECO:0007669"/>
    <property type="project" value="UniProtKB-KW"/>
</dbReference>
<dbReference type="Gene3D" id="3.40.50.2020">
    <property type="match status" value="1"/>
</dbReference>
<dbReference type="EMBL" id="PSNY01000005">
    <property type="protein sequence ID" value="PPE70686.1"/>
    <property type="molecule type" value="Genomic_DNA"/>
</dbReference>
<dbReference type="AlphaFoldDB" id="A0A2S5T6U9"/>
<dbReference type="InterPro" id="IPR029057">
    <property type="entry name" value="PRTase-like"/>
</dbReference>
<proteinExistence type="predicted"/>
<feature type="domain" description="Phosphoribosyltransferase" evidence="1">
    <location>
        <begin position="10"/>
        <end position="177"/>
    </location>
</feature>
<evidence type="ECO:0000313" key="2">
    <source>
        <dbReference type="EMBL" id="PPE70686.1"/>
    </source>
</evidence>
<evidence type="ECO:0000259" key="1">
    <source>
        <dbReference type="Pfam" id="PF00156"/>
    </source>
</evidence>
<keyword evidence="2" id="KW-0328">Glycosyltransferase</keyword>
<dbReference type="Pfam" id="PF00156">
    <property type="entry name" value="Pribosyltran"/>
    <property type="match status" value="1"/>
</dbReference>
<dbReference type="RefSeq" id="WP_104356776.1">
    <property type="nucleotide sequence ID" value="NZ_CP064338.1"/>
</dbReference>
<dbReference type="Proteomes" id="UP000239406">
    <property type="component" value="Unassembled WGS sequence"/>
</dbReference>
<accession>A0A2S5T6U9</accession>
<reference evidence="2 3" key="1">
    <citation type="submission" date="2018-02" db="EMBL/GenBank/DDBJ databases">
        <title>Reclassifiation of [Polyangium] brachysporum DSM 7029 as Guopingzhaonella breviflexa gen. nov., sp. nov., a member of the family Comamonadaceae.</title>
        <authorList>
            <person name="Tang B."/>
        </authorList>
    </citation>
    <scope>NUCLEOTIDE SEQUENCE [LARGE SCALE GENOMIC DNA]</scope>
    <source>
        <strain evidence="2 3">DSM 15344</strain>
    </source>
</reference>
<gene>
    <name evidence="2" type="ORF">C1702_05960</name>
</gene>
<keyword evidence="2" id="KW-0808">Transferase</keyword>
<protein>
    <submittedName>
        <fullName evidence="2">Phosphoribosyltransferase</fullName>
    </submittedName>
</protein>
<comment type="caution">
    <text evidence="2">The sequence shown here is derived from an EMBL/GenBank/DDBJ whole genome shotgun (WGS) entry which is preliminary data.</text>
</comment>
<dbReference type="InterPro" id="IPR000836">
    <property type="entry name" value="PRTase_dom"/>
</dbReference>
<dbReference type="SUPFAM" id="SSF53271">
    <property type="entry name" value="PRTase-like"/>
    <property type="match status" value="1"/>
</dbReference>
<dbReference type="CDD" id="cd06223">
    <property type="entry name" value="PRTases_typeI"/>
    <property type="match status" value="1"/>
</dbReference>
<name>A0A2S5T6U9_9BURK</name>
<organism evidence="2 3">
    <name type="scientific">Caldimonas thermodepolymerans</name>
    <dbReference type="NCBI Taxonomy" id="215580"/>
    <lineage>
        <taxon>Bacteria</taxon>
        <taxon>Pseudomonadati</taxon>
        <taxon>Pseudomonadota</taxon>
        <taxon>Betaproteobacteria</taxon>
        <taxon>Burkholderiales</taxon>
        <taxon>Sphaerotilaceae</taxon>
        <taxon>Caldimonas</taxon>
    </lineage>
</organism>
<evidence type="ECO:0000313" key="3">
    <source>
        <dbReference type="Proteomes" id="UP000239406"/>
    </source>
</evidence>